<keyword evidence="3" id="KW-0813">Transport</keyword>
<dbReference type="GO" id="GO:0005794">
    <property type="term" value="C:Golgi apparatus"/>
    <property type="evidence" value="ECO:0007669"/>
    <property type="project" value="TreeGrafter"/>
</dbReference>
<evidence type="ECO:0000256" key="2">
    <source>
        <dbReference type="ARBA" id="ARBA00006108"/>
    </source>
</evidence>
<dbReference type="GO" id="GO:0006896">
    <property type="term" value="P:Golgi to vacuole transport"/>
    <property type="evidence" value="ECO:0007669"/>
    <property type="project" value="TreeGrafter"/>
</dbReference>
<dbReference type="CDD" id="cd15862">
    <property type="entry name" value="SNARE_Vti1"/>
    <property type="match status" value="1"/>
</dbReference>
<dbReference type="SMART" id="SM00397">
    <property type="entry name" value="t_SNARE"/>
    <property type="match status" value="1"/>
</dbReference>
<keyword evidence="6 10" id="KW-1133">Transmembrane helix</keyword>
<protein>
    <submittedName>
        <fullName evidence="12">Vesicle transport v-snare protein vti1</fullName>
    </submittedName>
</protein>
<dbReference type="AlphaFoldDB" id="A0A2H3ISK3"/>
<dbReference type="Gene3D" id="1.20.5.110">
    <property type="match status" value="1"/>
</dbReference>
<dbReference type="FunFam" id="1.20.5.110:FF:000002">
    <property type="entry name" value="Vesicle transport through interaction with t-SNAREsB"/>
    <property type="match status" value="1"/>
</dbReference>
<dbReference type="OrthoDB" id="430637at2759"/>
<dbReference type="SUPFAM" id="SSF47661">
    <property type="entry name" value="t-snare proteins"/>
    <property type="match status" value="1"/>
</dbReference>
<comment type="similarity">
    <text evidence="2">Belongs to the VTI1 family.</text>
</comment>
<proteinExistence type="inferred from homology"/>
<dbReference type="SUPFAM" id="SSF58038">
    <property type="entry name" value="SNARE fusion complex"/>
    <property type="match status" value="1"/>
</dbReference>
<evidence type="ECO:0000256" key="1">
    <source>
        <dbReference type="ARBA" id="ARBA00004211"/>
    </source>
</evidence>
<dbReference type="Pfam" id="PF05008">
    <property type="entry name" value="V-SNARE"/>
    <property type="match status" value="1"/>
</dbReference>
<dbReference type="GO" id="GO:0006886">
    <property type="term" value="P:intracellular protein transport"/>
    <property type="evidence" value="ECO:0007669"/>
    <property type="project" value="InterPro"/>
</dbReference>
<evidence type="ECO:0000256" key="3">
    <source>
        <dbReference type="ARBA" id="ARBA00022448"/>
    </source>
</evidence>
<dbReference type="PANTHER" id="PTHR21230">
    <property type="entry name" value="VESICLE TRANSPORT V-SNARE PROTEIN VTI1-RELATED"/>
    <property type="match status" value="1"/>
</dbReference>
<evidence type="ECO:0000256" key="9">
    <source>
        <dbReference type="SAM" id="Coils"/>
    </source>
</evidence>
<dbReference type="GO" id="GO:0005789">
    <property type="term" value="C:endoplasmic reticulum membrane"/>
    <property type="evidence" value="ECO:0007669"/>
    <property type="project" value="TreeGrafter"/>
</dbReference>
<gene>
    <name evidence="12" type="ORF">WOLCODRAFT_64090</name>
</gene>
<evidence type="ECO:0000256" key="4">
    <source>
        <dbReference type="ARBA" id="ARBA00022692"/>
    </source>
</evidence>
<evidence type="ECO:0000259" key="11">
    <source>
        <dbReference type="SMART" id="SM00397"/>
    </source>
</evidence>
<keyword evidence="4 10" id="KW-0812">Transmembrane</keyword>
<dbReference type="InterPro" id="IPR000727">
    <property type="entry name" value="T_SNARE_dom"/>
</dbReference>
<sequence length="231" mass="26224">MDNSPTALFDSYEQDFQQIIQSIREKVEGDVQGEQAGESPQRKAALRRVEMELDEADEMVSQMEIEIQGIPQSIRPSYQTRIRGAKAELQRYKKLAKDLHAQLARADLMGPARPGMGALSDDPYGATSDRTRLLAGTELLENGTRRLEESQRIALETEEQGSDILRSLRVQREQIQNARDTLGRADTSIDRASGTLKKMIRRMYQQRVVTAAIIVVLVFLILIILWAKLWR</sequence>
<dbReference type="EMBL" id="KB467831">
    <property type="protein sequence ID" value="PCH32960.1"/>
    <property type="molecule type" value="Genomic_DNA"/>
</dbReference>
<dbReference type="GO" id="GO:0006891">
    <property type="term" value="P:intra-Golgi vesicle-mediated transport"/>
    <property type="evidence" value="ECO:0007669"/>
    <property type="project" value="TreeGrafter"/>
</dbReference>
<keyword evidence="8 10" id="KW-0472">Membrane</keyword>
<dbReference type="GO" id="GO:0005484">
    <property type="term" value="F:SNAP receptor activity"/>
    <property type="evidence" value="ECO:0007669"/>
    <property type="project" value="TreeGrafter"/>
</dbReference>
<evidence type="ECO:0000313" key="12">
    <source>
        <dbReference type="EMBL" id="PCH32960.1"/>
    </source>
</evidence>
<comment type="subcellular location">
    <subcellularLocation>
        <location evidence="1">Membrane</location>
        <topology evidence="1">Single-pass type IV membrane protein</topology>
    </subcellularLocation>
</comment>
<dbReference type="GO" id="GO:0000149">
    <property type="term" value="F:SNARE binding"/>
    <property type="evidence" value="ECO:0007669"/>
    <property type="project" value="TreeGrafter"/>
</dbReference>
<evidence type="ECO:0000256" key="10">
    <source>
        <dbReference type="SAM" id="Phobius"/>
    </source>
</evidence>
<dbReference type="InterPro" id="IPR007705">
    <property type="entry name" value="Vesicle_trsprt_v-SNARE_N"/>
</dbReference>
<evidence type="ECO:0000256" key="5">
    <source>
        <dbReference type="ARBA" id="ARBA00022927"/>
    </source>
</evidence>
<organism evidence="12 13">
    <name type="scientific">Wolfiporia cocos (strain MD-104)</name>
    <name type="common">Brown rot fungus</name>
    <dbReference type="NCBI Taxonomy" id="742152"/>
    <lineage>
        <taxon>Eukaryota</taxon>
        <taxon>Fungi</taxon>
        <taxon>Dikarya</taxon>
        <taxon>Basidiomycota</taxon>
        <taxon>Agaricomycotina</taxon>
        <taxon>Agaricomycetes</taxon>
        <taxon>Polyporales</taxon>
        <taxon>Phaeolaceae</taxon>
        <taxon>Wolfiporia</taxon>
    </lineage>
</organism>
<evidence type="ECO:0000256" key="6">
    <source>
        <dbReference type="ARBA" id="ARBA00022989"/>
    </source>
</evidence>
<dbReference type="InterPro" id="IPR010989">
    <property type="entry name" value="SNARE"/>
</dbReference>
<dbReference type="GO" id="GO:0042147">
    <property type="term" value="P:retrograde transport, endosome to Golgi"/>
    <property type="evidence" value="ECO:0007669"/>
    <property type="project" value="TreeGrafter"/>
</dbReference>
<evidence type="ECO:0000256" key="7">
    <source>
        <dbReference type="ARBA" id="ARBA00023054"/>
    </source>
</evidence>
<feature type="transmembrane region" description="Helical" evidence="10">
    <location>
        <begin position="208"/>
        <end position="227"/>
    </location>
</feature>
<keyword evidence="5" id="KW-0653">Protein transport</keyword>
<dbReference type="Gene3D" id="1.20.58.400">
    <property type="entry name" value="t-snare proteins"/>
    <property type="match status" value="1"/>
</dbReference>
<dbReference type="PANTHER" id="PTHR21230:SF26">
    <property type="entry name" value="VESICLE TRANSPORT THROUGH INTERACTION WITH T-SNARES HOMOLOG 1A"/>
    <property type="match status" value="1"/>
</dbReference>
<dbReference type="InterPro" id="IPR038407">
    <property type="entry name" value="v-SNARE_N_sf"/>
</dbReference>
<keyword evidence="13" id="KW-1185">Reference proteome</keyword>
<reference evidence="12 13" key="1">
    <citation type="journal article" date="2012" name="Science">
        <title>The Paleozoic origin of enzymatic lignin decomposition reconstructed from 31 fungal genomes.</title>
        <authorList>
            <person name="Floudas D."/>
            <person name="Binder M."/>
            <person name="Riley R."/>
            <person name="Barry K."/>
            <person name="Blanchette R.A."/>
            <person name="Henrissat B."/>
            <person name="Martinez A.T."/>
            <person name="Otillar R."/>
            <person name="Spatafora J.W."/>
            <person name="Yadav J.S."/>
            <person name="Aerts A."/>
            <person name="Benoit I."/>
            <person name="Boyd A."/>
            <person name="Carlson A."/>
            <person name="Copeland A."/>
            <person name="Coutinho P.M."/>
            <person name="de Vries R.P."/>
            <person name="Ferreira P."/>
            <person name="Findley K."/>
            <person name="Foster B."/>
            <person name="Gaskell J."/>
            <person name="Glotzer D."/>
            <person name="Gorecki P."/>
            <person name="Heitman J."/>
            <person name="Hesse C."/>
            <person name="Hori C."/>
            <person name="Igarashi K."/>
            <person name="Jurgens J.A."/>
            <person name="Kallen N."/>
            <person name="Kersten P."/>
            <person name="Kohler A."/>
            <person name="Kuees U."/>
            <person name="Kumar T.K.A."/>
            <person name="Kuo A."/>
            <person name="LaButti K."/>
            <person name="Larrondo L.F."/>
            <person name="Lindquist E."/>
            <person name="Ling A."/>
            <person name="Lombard V."/>
            <person name="Lucas S."/>
            <person name="Lundell T."/>
            <person name="Martin R."/>
            <person name="McLaughlin D.J."/>
            <person name="Morgenstern I."/>
            <person name="Morin E."/>
            <person name="Murat C."/>
            <person name="Nagy L.G."/>
            <person name="Nolan M."/>
            <person name="Ohm R.A."/>
            <person name="Patyshakuliyeva A."/>
            <person name="Rokas A."/>
            <person name="Ruiz-Duenas F.J."/>
            <person name="Sabat G."/>
            <person name="Salamov A."/>
            <person name="Samejima M."/>
            <person name="Schmutz J."/>
            <person name="Slot J.C."/>
            <person name="St John F."/>
            <person name="Stenlid J."/>
            <person name="Sun H."/>
            <person name="Sun S."/>
            <person name="Syed K."/>
            <person name="Tsang A."/>
            <person name="Wiebenga A."/>
            <person name="Young D."/>
            <person name="Pisabarro A."/>
            <person name="Eastwood D.C."/>
            <person name="Martin F."/>
            <person name="Cullen D."/>
            <person name="Grigoriev I.V."/>
            <person name="Hibbett D.S."/>
        </authorList>
    </citation>
    <scope>NUCLEOTIDE SEQUENCE [LARGE SCALE GENOMIC DNA]</scope>
    <source>
        <strain evidence="12 13">MD-104</strain>
    </source>
</reference>
<name>A0A2H3ISK3_WOLCO</name>
<evidence type="ECO:0000256" key="8">
    <source>
        <dbReference type="ARBA" id="ARBA00023136"/>
    </source>
</evidence>
<dbReference type="Pfam" id="PF12352">
    <property type="entry name" value="V-SNARE_C"/>
    <property type="match status" value="1"/>
</dbReference>
<dbReference type="OMA" id="MEYEAND"/>
<dbReference type="GO" id="GO:0016236">
    <property type="term" value="P:macroautophagy"/>
    <property type="evidence" value="ECO:0007669"/>
    <property type="project" value="TreeGrafter"/>
</dbReference>
<dbReference type="GO" id="GO:0048280">
    <property type="term" value="P:vesicle fusion with Golgi apparatus"/>
    <property type="evidence" value="ECO:0007669"/>
    <property type="project" value="TreeGrafter"/>
</dbReference>
<feature type="coiled-coil region" evidence="9">
    <location>
        <begin position="46"/>
        <end position="102"/>
    </location>
</feature>
<dbReference type="STRING" id="742152.A0A2H3ISK3"/>
<dbReference type="GO" id="GO:0031201">
    <property type="term" value="C:SNARE complex"/>
    <property type="evidence" value="ECO:0007669"/>
    <property type="project" value="TreeGrafter"/>
</dbReference>
<dbReference type="Proteomes" id="UP000218811">
    <property type="component" value="Unassembled WGS sequence"/>
</dbReference>
<evidence type="ECO:0000313" key="13">
    <source>
        <dbReference type="Proteomes" id="UP000218811"/>
    </source>
</evidence>
<accession>A0A2H3ISK3</accession>
<feature type="domain" description="T-SNARE coiled-coil homology" evidence="11">
    <location>
        <begin position="132"/>
        <end position="199"/>
    </location>
</feature>
<dbReference type="GO" id="GO:0012507">
    <property type="term" value="C:ER to Golgi transport vesicle membrane"/>
    <property type="evidence" value="ECO:0007669"/>
    <property type="project" value="TreeGrafter"/>
</dbReference>
<dbReference type="GO" id="GO:0031902">
    <property type="term" value="C:late endosome membrane"/>
    <property type="evidence" value="ECO:0007669"/>
    <property type="project" value="TreeGrafter"/>
</dbReference>
<dbReference type="GO" id="GO:0005829">
    <property type="term" value="C:cytosol"/>
    <property type="evidence" value="ECO:0007669"/>
    <property type="project" value="GOC"/>
</dbReference>
<keyword evidence="7 9" id="KW-0175">Coiled coil</keyword>